<evidence type="ECO:0000256" key="2">
    <source>
        <dbReference type="SAM" id="SignalP"/>
    </source>
</evidence>
<keyword evidence="2" id="KW-0732">Signal</keyword>
<dbReference type="Proteomes" id="UP000094256">
    <property type="component" value="Chromosome"/>
</dbReference>
<evidence type="ECO:0000313" key="4">
    <source>
        <dbReference type="Proteomes" id="UP000094256"/>
    </source>
</evidence>
<reference evidence="3 4" key="1">
    <citation type="submission" date="2016-01" db="EMBL/GenBank/DDBJ databases">
        <title>Complete genome and mega plasmid sequence of Sphingomonas panacis DCY99 elicits systemic resistance in rice to Xanthomonas oryzae.</title>
        <authorList>
            <person name="Kim Y.J."/>
            <person name="Yang D.C."/>
            <person name="Sing P."/>
        </authorList>
    </citation>
    <scope>NUCLEOTIDE SEQUENCE [LARGE SCALE GENOMIC DNA]</scope>
    <source>
        <strain evidence="3 4">DCY99</strain>
    </source>
</reference>
<dbReference type="InterPro" id="IPR019613">
    <property type="entry name" value="DUF4198"/>
</dbReference>
<dbReference type="OrthoDB" id="5943at2"/>
<feature type="compositionally biased region" description="Low complexity" evidence="1">
    <location>
        <begin position="131"/>
        <end position="142"/>
    </location>
</feature>
<dbReference type="EMBL" id="CP014168">
    <property type="protein sequence ID" value="AOH83676.1"/>
    <property type="molecule type" value="Genomic_DNA"/>
</dbReference>
<dbReference type="Pfam" id="PF10670">
    <property type="entry name" value="DUF4198"/>
    <property type="match status" value="1"/>
</dbReference>
<accession>A0A1B3Z8C6</accession>
<dbReference type="KEGG" id="span:AWL63_06515"/>
<dbReference type="AlphaFoldDB" id="A0A1B3Z8C6"/>
<feature type="signal peptide" evidence="2">
    <location>
        <begin position="1"/>
        <end position="22"/>
    </location>
</feature>
<feature type="chain" id="PRO_5008556155" evidence="2">
    <location>
        <begin position="23"/>
        <end position="299"/>
    </location>
</feature>
<protein>
    <submittedName>
        <fullName evidence="3">Nickel uptake transporter family protein</fullName>
    </submittedName>
</protein>
<evidence type="ECO:0000256" key="1">
    <source>
        <dbReference type="SAM" id="MobiDB-lite"/>
    </source>
</evidence>
<gene>
    <name evidence="3" type="ORF">AWL63_06515</name>
</gene>
<dbReference type="RefSeq" id="WP_069204244.1">
    <property type="nucleotide sequence ID" value="NZ_CP014168.1"/>
</dbReference>
<sequence length="299" mass="31497">MRLAFRLAASAAMLSCAVPALAHRAWLVPSTTIVSGTDDWVSVDAAISNDLFFADHNAMRPDMVKVWAPDGSPAQIQNAATLHYRSVFDVKLDKPGTWKIGTTQSAVMGSFKVDGQDWRVGGRGPGGPARPGGAAPMARPAGEGPPPGFQPRPSVATVADIPANATDIKLTEVVGQNNVFITAGAPTATVFQPTNTALEMVPVTHPDELVSNEPAKFRFLIDGKPAAGLKVTLVPGGKRYREGEGAFDVTTGADGVAELKWPFAGLFWLNATSTDAHPSAPRATERRMSYTATLEVVAP</sequence>
<organism evidence="3 4">
    <name type="scientific">Sphingomonas panacis</name>
    <dbReference type="NCBI Taxonomy" id="1560345"/>
    <lineage>
        <taxon>Bacteria</taxon>
        <taxon>Pseudomonadati</taxon>
        <taxon>Pseudomonadota</taxon>
        <taxon>Alphaproteobacteria</taxon>
        <taxon>Sphingomonadales</taxon>
        <taxon>Sphingomonadaceae</taxon>
        <taxon>Sphingomonas</taxon>
    </lineage>
</organism>
<proteinExistence type="predicted"/>
<keyword evidence="4" id="KW-1185">Reference proteome</keyword>
<feature type="region of interest" description="Disordered" evidence="1">
    <location>
        <begin position="120"/>
        <end position="153"/>
    </location>
</feature>
<name>A0A1B3Z8C6_9SPHN</name>
<feature type="compositionally biased region" description="Gly residues" evidence="1">
    <location>
        <begin position="121"/>
        <end position="130"/>
    </location>
</feature>
<dbReference type="STRING" id="1560345.AWL63_06515"/>
<evidence type="ECO:0000313" key="3">
    <source>
        <dbReference type="EMBL" id="AOH83676.1"/>
    </source>
</evidence>